<proteinExistence type="inferred from homology"/>
<dbReference type="RefSeq" id="XP_033589841.1">
    <property type="nucleotide sequence ID" value="XM_033733557.1"/>
</dbReference>
<evidence type="ECO:0000256" key="6">
    <source>
        <dbReference type="ARBA" id="ARBA00023284"/>
    </source>
</evidence>
<evidence type="ECO:0000313" key="9">
    <source>
        <dbReference type="Proteomes" id="UP000799767"/>
    </source>
</evidence>
<keyword evidence="2" id="KW-0575">Peroxidase</keyword>
<evidence type="ECO:0000259" key="7">
    <source>
        <dbReference type="PROSITE" id="PS51352"/>
    </source>
</evidence>
<keyword evidence="6" id="KW-0676">Redox-active center</keyword>
<dbReference type="InterPro" id="IPR036249">
    <property type="entry name" value="Thioredoxin-like_sf"/>
</dbReference>
<keyword evidence="4" id="KW-0560">Oxidoreductase</keyword>
<dbReference type="Proteomes" id="UP000799767">
    <property type="component" value="Unassembled WGS sequence"/>
</dbReference>
<dbReference type="Gene3D" id="3.40.30.10">
    <property type="entry name" value="Glutaredoxin"/>
    <property type="match status" value="1"/>
</dbReference>
<protein>
    <submittedName>
        <fullName evidence="8">Thioredoxin-like protein</fullName>
    </submittedName>
</protein>
<keyword evidence="9" id="KW-1185">Reference proteome</keyword>
<dbReference type="InterPro" id="IPR013740">
    <property type="entry name" value="Redoxin"/>
</dbReference>
<keyword evidence="3" id="KW-0049">Antioxidant</keyword>
<name>A0A6A6PUA8_9PEZI</name>
<dbReference type="GO" id="GO:0005737">
    <property type="term" value="C:cytoplasm"/>
    <property type="evidence" value="ECO:0007669"/>
    <property type="project" value="TreeGrafter"/>
</dbReference>
<dbReference type="PROSITE" id="PS51352">
    <property type="entry name" value="THIOREDOXIN_2"/>
    <property type="match status" value="1"/>
</dbReference>
<dbReference type="GO" id="GO:0034599">
    <property type="term" value="P:cellular response to oxidative stress"/>
    <property type="evidence" value="ECO:0007669"/>
    <property type="project" value="TreeGrafter"/>
</dbReference>
<dbReference type="AlphaFoldDB" id="A0A6A6PUA8"/>
<evidence type="ECO:0000256" key="5">
    <source>
        <dbReference type="ARBA" id="ARBA00023157"/>
    </source>
</evidence>
<dbReference type="CDD" id="cd03017">
    <property type="entry name" value="PRX_BCP"/>
    <property type="match status" value="1"/>
</dbReference>
<evidence type="ECO:0000256" key="3">
    <source>
        <dbReference type="ARBA" id="ARBA00022862"/>
    </source>
</evidence>
<keyword evidence="5" id="KW-1015">Disulfide bond</keyword>
<dbReference type="Pfam" id="PF08534">
    <property type="entry name" value="Redoxin"/>
    <property type="match status" value="1"/>
</dbReference>
<sequence>MAQASWQSFPSDVPKPQDDGACNHLQGTTLPSVSLPSTSGSPVDLSKLSGLTILFCYPRTAGPNETVPDSWNQIPGARGCTPQACSFRDASSDFAEHGVARIFGCSTQDTAYQQELRERTHLPYHILSDEKLDLVSALKLPTFEFNGAALIKRMSMAIQDGKIVRVWYPVFPPGESAGEVLKWLKSREN</sequence>
<dbReference type="OrthoDB" id="338622at2759"/>
<evidence type="ECO:0000313" key="8">
    <source>
        <dbReference type="EMBL" id="KAF2483271.1"/>
    </source>
</evidence>
<feature type="domain" description="Thioredoxin" evidence="7">
    <location>
        <begin position="24"/>
        <end position="189"/>
    </location>
</feature>
<reference evidence="8" key="1">
    <citation type="journal article" date="2020" name="Stud. Mycol.">
        <title>101 Dothideomycetes genomes: a test case for predicting lifestyles and emergence of pathogens.</title>
        <authorList>
            <person name="Haridas S."/>
            <person name="Albert R."/>
            <person name="Binder M."/>
            <person name="Bloem J."/>
            <person name="Labutti K."/>
            <person name="Salamov A."/>
            <person name="Andreopoulos B."/>
            <person name="Baker S."/>
            <person name="Barry K."/>
            <person name="Bills G."/>
            <person name="Bluhm B."/>
            <person name="Cannon C."/>
            <person name="Castanera R."/>
            <person name="Culley D."/>
            <person name="Daum C."/>
            <person name="Ezra D."/>
            <person name="Gonzalez J."/>
            <person name="Henrissat B."/>
            <person name="Kuo A."/>
            <person name="Liang C."/>
            <person name="Lipzen A."/>
            <person name="Lutzoni F."/>
            <person name="Magnuson J."/>
            <person name="Mondo S."/>
            <person name="Nolan M."/>
            <person name="Ohm R."/>
            <person name="Pangilinan J."/>
            <person name="Park H.-J."/>
            <person name="Ramirez L."/>
            <person name="Alfaro M."/>
            <person name="Sun H."/>
            <person name="Tritt A."/>
            <person name="Yoshinaga Y."/>
            <person name="Zwiers L.-H."/>
            <person name="Turgeon B."/>
            <person name="Goodwin S."/>
            <person name="Spatafora J."/>
            <person name="Crous P."/>
            <person name="Grigoriev I."/>
        </authorList>
    </citation>
    <scope>NUCLEOTIDE SEQUENCE</scope>
    <source>
        <strain evidence="8">CBS 113389</strain>
    </source>
</reference>
<dbReference type="GeneID" id="54474559"/>
<accession>A0A6A6PUA8</accession>
<evidence type="ECO:0000256" key="4">
    <source>
        <dbReference type="ARBA" id="ARBA00023002"/>
    </source>
</evidence>
<dbReference type="InterPro" id="IPR013766">
    <property type="entry name" value="Thioredoxin_domain"/>
</dbReference>
<gene>
    <name evidence="8" type="ORF">BDY17DRAFT_297133</name>
</gene>
<dbReference type="GO" id="GO:0045454">
    <property type="term" value="P:cell redox homeostasis"/>
    <property type="evidence" value="ECO:0007669"/>
    <property type="project" value="TreeGrafter"/>
</dbReference>
<comment type="similarity">
    <text evidence="1">Belongs to the peroxiredoxin family. Prx5 subfamily.</text>
</comment>
<dbReference type="EMBL" id="MU001635">
    <property type="protein sequence ID" value="KAF2483271.1"/>
    <property type="molecule type" value="Genomic_DNA"/>
</dbReference>
<organism evidence="8 9">
    <name type="scientific">Neohortaea acidophila</name>
    <dbReference type="NCBI Taxonomy" id="245834"/>
    <lineage>
        <taxon>Eukaryota</taxon>
        <taxon>Fungi</taxon>
        <taxon>Dikarya</taxon>
        <taxon>Ascomycota</taxon>
        <taxon>Pezizomycotina</taxon>
        <taxon>Dothideomycetes</taxon>
        <taxon>Dothideomycetidae</taxon>
        <taxon>Mycosphaerellales</taxon>
        <taxon>Teratosphaeriaceae</taxon>
        <taxon>Neohortaea</taxon>
    </lineage>
</organism>
<dbReference type="PANTHER" id="PTHR42801">
    <property type="entry name" value="THIOREDOXIN-DEPENDENT PEROXIDE REDUCTASE"/>
    <property type="match status" value="1"/>
</dbReference>
<dbReference type="GO" id="GO:0008379">
    <property type="term" value="F:thioredoxin peroxidase activity"/>
    <property type="evidence" value="ECO:0007669"/>
    <property type="project" value="TreeGrafter"/>
</dbReference>
<evidence type="ECO:0000256" key="1">
    <source>
        <dbReference type="ARBA" id="ARBA00010505"/>
    </source>
</evidence>
<evidence type="ECO:0000256" key="2">
    <source>
        <dbReference type="ARBA" id="ARBA00022559"/>
    </source>
</evidence>
<dbReference type="PANTHER" id="PTHR42801:SF21">
    <property type="entry name" value="BCPB PROTEIN"/>
    <property type="match status" value="1"/>
</dbReference>
<dbReference type="InterPro" id="IPR050924">
    <property type="entry name" value="Peroxiredoxin_BCP/PrxQ"/>
</dbReference>
<dbReference type="SUPFAM" id="SSF52833">
    <property type="entry name" value="Thioredoxin-like"/>
    <property type="match status" value="1"/>
</dbReference>